<evidence type="ECO:0000313" key="2">
    <source>
        <dbReference type="EMBL" id="MPM60153.1"/>
    </source>
</evidence>
<proteinExistence type="predicted"/>
<reference evidence="2" key="1">
    <citation type="submission" date="2019-08" db="EMBL/GenBank/DDBJ databases">
        <authorList>
            <person name="Kucharzyk K."/>
            <person name="Murdoch R.W."/>
            <person name="Higgins S."/>
            <person name="Loffler F."/>
        </authorList>
    </citation>
    <scope>NUCLEOTIDE SEQUENCE</scope>
</reference>
<dbReference type="SUPFAM" id="SSF54001">
    <property type="entry name" value="Cysteine proteinases"/>
    <property type="match status" value="1"/>
</dbReference>
<dbReference type="AlphaFoldDB" id="A0A645BAI1"/>
<organism evidence="2">
    <name type="scientific">bioreactor metagenome</name>
    <dbReference type="NCBI Taxonomy" id="1076179"/>
    <lineage>
        <taxon>unclassified sequences</taxon>
        <taxon>metagenomes</taxon>
        <taxon>ecological metagenomes</taxon>
    </lineage>
</organism>
<sequence>MHIGNHKVFALLCRRCGIPCAVVRGLADGEGHAWNLVYLKGEPRMVDVTWDRGLTGPLRRRVGLSSRRYFNLTPGKMSRDHTLRLSEEFRDGV</sequence>
<dbReference type="InterPro" id="IPR002931">
    <property type="entry name" value="Transglutaminase-like"/>
</dbReference>
<evidence type="ECO:0000259" key="1">
    <source>
        <dbReference type="Pfam" id="PF01841"/>
    </source>
</evidence>
<dbReference type="Gene3D" id="3.10.620.30">
    <property type="match status" value="1"/>
</dbReference>
<dbReference type="InterPro" id="IPR038765">
    <property type="entry name" value="Papain-like_cys_pep_sf"/>
</dbReference>
<feature type="domain" description="Transglutaminase-like" evidence="1">
    <location>
        <begin position="6"/>
        <end position="41"/>
    </location>
</feature>
<comment type="caution">
    <text evidence="2">The sequence shown here is derived from an EMBL/GenBank/DDBJ whole genome shotgun (WGS) entry which is preliminary data.</text>
</comment>
<name>A0A645BAI1_9ZZZZ</name>
<gene>
    <name evidence="2" type="ORF">SDC9_107001</name>
</gene>
<protein>
    <recommendedName>
        <fullName evidence="1">Transglutaminase-like domain-containing protein</fullName>
    </recommendedName>
</protein>
<dbReference type="EMBL" id="VSSQ01017654">
    <property type="protein sequence ID" value="MPM60153.1"/>
    <property type="molecule type" value="Genomic_DNA"/>
</dbReference>
<dbReference type="Pfam" id="PF01841">
    <property type="entry name" value="Transglut_core"/>
    <property type="match status" value="1"/>
</dbReference>
<accession>A0A645BAI1</accession>